<dbReference type="PROSITE" id="PS51257">
    <property type="entry name" value="PROKAR_LIPOPROTEIN"/>
    <property type="match status" value="1"/>
</dbReference>
<evidence type="ECO:0000256" key="1">
    <source>
        <dbReference type="SAM" id="SignalP"/>
    </source>
</evidence>
<evidence type="ECO:0000313" key="2">
    <source>
        <dbReference type="EMBL" id="MFC3961706.1"/>
    </source>
</evidence>
<organism evidence="2 3">
    <name type="scientific">Nocardia jiangsuensis</name>
    <dbReference type="NCBI Taxonomy" id="1691563"/>
    <lineage>
        <taxon>Bacteria</taxon>
        <taxon>Bacillati</taxon>
        <taxon>Actinomycetota</taxon>
        <taxon>Actinomycetes</taxon>
        <taxon>Mycobacteriales</taxon>
        <taxon>Nocardiaceae</taxon>
        <taxon>Nocardia</taxon>
    </lineage>
</organism>
<keyword evidence="3" id="KW-1185">Reference proteome</keyword>
<sequence>MKRSRFAVFALMIVSALVACSGGDGERSPVESPRTVGELCQSVLRFIENEIGAEGVEIVSNGDSVRDLGTRGTCEIHGISEAGGRTRAATLTLGIWRNWNPAQDHLVEGVEPAVAVDREYGQVTLTGGVDEWVGSLTLVAGGLRTPAGSADLGPAADSRYAEFLLVLLREYGRWE</sequence>
<comment type="caution">
    <text evidence="2">The sequence shown here is derived from an EMBL/GenBank/DDBJ whole genome shotgun (WGS) entry which is preliminary data.</text>
</comment>
<feature type="signal peptide" evidence="1">
    <location>
        <begin position="1"/>
        <end position="19"/>
    </location>
</feature>
<reference evidence="3" key="1">
    <citation type="journal article" date="2019" name="Int. J. Syst. Evol. Microbiol.">
        <title>The Global Catalogue of Microorganisms (GCM) 10K type strain sequencing project: providing services to taxonomists for standard genome sequencing and annotation.</title>
        <authorList>
            <consortium name="The Broad Institute Genomics Platform"/>
            <consortium name="The Broad Institute Genome Sequencing Center for Infectious Disease"/>
            <person name="Wu L."/>
            <person name="Ma J."/>
        </authorList>
    </citation>
    <scope>NUCLEOTIDE SEQUENCE [LARGE SCALE GENOMIC DNA]</scope>
    <source>
        <strain evidence="3">CGMCC 4.7330</strain>
    </source>
</reference>
<dbReference type="EMBL" id="JBHSAX010000006">
    <property type="protein sequence ID" value="MFC3961706.1"/>
    <property type="molecule type" value="Genomic_DNA"/>
</dbReference>
<proteinExistence type="predicted"/>
<accession>A0ABV8DP08</accession>
<protein>
    <recommendedName>
        <fullName evidence="4">DUF3558 domain-containing protein</fullName>
    </recommendedName>
</protein>
<dbReference type="RefSeq" id="WP_378611462.1">
    <property type="nucleotide sequence ID" value="NZ_JBHSAX010000006.1"/>
</dbReference>
<dbReference type="Proteomes" id="UP001595696">
    <property type="component" value="Unassembled WGS sequence"/>
</dbReference>
<evidence type="ECO:0000313" key="3">
    <source>
        <dbReference type="Proteomes" id="UP001595696"/>
    </source>
</evidence>
<gene>
    <name evidence="2" type="ORF">ACFO0B_06865</name>
</gene>
<evidence type="ECO:0008006" key="4">
    <source>
        <dbReference type="Google" id="ProtNLM"/>
    </source>
</evidence>
<name>A0ABV8DP08_9NOCA</name>
<feature type="chain" id="PRO_5047028066" description="DUF3558 domain-containing protein" evidence="1">
    <location>
        <begin position="20"/>
        <end position="175"/>
    </location>
</feature>
<keyword evidence="1" id="KW-0732">Signal</keyword>